<dbReference type="PANTHER" id="PTHR42798:SF7">
    <property type="entry name" value="ALPHA-D-RIBOSE 1-METHYLPHOSPHONATE 5-TRIPHOSPHATE SYNTHASE SUBUNIT PHNL"/>
    <property type="match status" value="1"/>
</dbReference>
<dbReference type="PROSITE" id="PS50893">
    <property type="entry name" value="ABC_TRANSPORTER_2"/>
    <property type="match status" value="1"/>
</dbReference>
<comment type="similarity">
    <text evidence="4">Belongs to the ABC transporter superfamily. Macrolide exporter (TC 3.A.1.122) family.</text>
</comment>
<dbReference type="PANTHER" id="PTHR42798">
    <property type="entry name" value="LIPOPROTEIN-RELEASING SYSTEM ATP-BINDING PROTEIN LOLD"/>
    <property type="match status" value="1"/>
</dbReference>
<dbReference type="InterPro" id="IPR003593">
    <property type="entry name" value="AAA+_ATPase"/>
</dbReference>
<evidence type="ECO:0000313" key="7">
    <source>
        <dbReference type="Proteomes" id="UP000031465"/>
    </source>
</evidence>
<evidence type="ECO:0000256" key="1">
    <source>
        <dbReference type="ARBA" id="ARBA00022448"/>
    </source>
</evidence>
<sequence length="254" mass="28456">MKQIFYEILSPYLQSTFKIFIRKNFMKEIAVKCRGITKSYGTKENRVDALKGINLDIHQSELTLLVGPSGSGKTTLLSIISTILTPDEGELYLFEHEIHRMSEKEKALFRRDQLGIVFQSLLLIPTLTVLENVSLPLLVAGHTQEAAERKAMQFLEYLKMAHRSHVSPTSLSKGQQQRVAIARAMTNESKIIVCDEPTSALDQTSGVEAMNLLKELSSNHSKAILVVTHDHRIFSFADRVVEMSDGQILSSGKI</sequence>
<dbReference type="SMART" id="SM00382">
    <property type="entry name" value="AAA"/>
    <property type="match status" value="1"/>
</dbReference>
<dbReference type="SUPFAM" id="SSF52540">
    <property type="entry name" value="P-loop containing nucleoside triphosphate hydrolases"/>
    <property type="match status" value="1"/>
</dbReference>
<reference evidence="6 7" key="1">
    <citation type="journal article" date="2014" name="Mol. Biol. Evol.">
        <title>Massive expansion of Ubiquitination-related gene families within the Chlamydiae.</title>
        <authorList>
            <person name="Domman D."/>
            <person name="Collingro A."/>
            <person name="Lagkouvardos I."/>
            <person name="Gehre L."/>
            <person name="Weinmaier T."/>
            <person name="Rattei T."/>
            <person name="Subtil A."/>
            <person name="Horn M."/>
        </authorList>
    </citation>
    <scope>NUCLEOTIDE SEQUENCE [LARGE SCALE GENOMIC DNA]</scope>
    <source>
        <strain evidence="6 7">EI2</strain>
    </source>
</reference>
<proteinExistence type="inferred from homology"/>
<evidence type="ECO:0000313" key="6">
    <source>
        <dbReference type="EMBL" id="KIC71360.1"/>
    </source>
</evidence>
<dbReference type="InterPro" id="IPR003439">
    <property type="entry name" value="ABC_transporter-like_ATP-bd"/>
</dbReference>
<keyword evidence="1" id="KW-0813">Transport</keyword>
<accession>A0A0C1JJ07</accession>
<dbReference type="GO" id="GO:0005524">
    <property type="term" value="F:ATP binding"/>
    <property type="evidence" value="ECO:0007669"/>
    <property type="project" value="UniProtKB-KW"/>
</dbReference>
<protein>
    <submittedName>
        <fullName evidence="6">Putative ABC transporter ATP-binding protein</fullName>
    </submittedName>
</protein>
<dbReference type="AlphaFoldDB" id="A0A0C1JJ07"/>
<evidence type="ECO:0000256" key="3">
    <source>
        <dbReference type="ARBA" id="ARBA00022840"/>
    </source>
</evidence>
<dbReference type="Gene3D" id="3.40.50.300">
    <property type="entry name" value="P-loop containing nucleotide triphosphate hydrolases"/>
    <property type="match status" value="1"/>
</dbReference>
<dbReference type="InterPro" id="IPR017911">
    <property type="entry name" value="MacB-like_ATP-bd"/>
</dbReference>
<evidence type="ECO:0000256" key="4">
    <source>
        <dbReference type="ARBA" id="ARBA00038388"/>
    </source>
</evidence>
<dbReference type="GO" id="GO:0022857">
    <property type="term" value="F:transmembrane transporter activity"/>
    <property type="evidence" value="ECO:0007669"/>
    <property type="project" value="UniProtKB-ARBA"/>
</dbReference>
<dbReference type="PATRIC" id="fig|362787.3.peg.1498"/>
<dbReference type="PROSITE" id="PS00211">
    <property type="entry name" value="ABC_TRANSPORTER_1"/>
    <property type="match status" value="1"/>
</dbReference>
<feature type="domain" description="ABC transporter" evidence="5">
    <location>
        <begin position="31"/>
        <end position="254"/>
    </location>
</feature>
<dbReference type="FunFam" id="3.40.50.300:FF:000032">
    <property type="entry name" value="Export ABC transporter ATP-binding protein"/>
    <property type="match status" value="1"/>
</dbReference>
<dbReference type="CDD" id="cd03255">
    <property type="entry name" value="ABC_MJ0796_LolCDE_FtsE"/>
    <property type="match status" value="1"/>
</dbReference>
<gene>
    <name evidence="6" type="primary">glnQ</name>
    <name evidence="6" type="ORF">DB44_DU00090</name>
</gene>
<dbReference type="EMBL" id="JSAN01000093">
    <property type="protein sequence ID" value="KIC71360.1"/>
    <property type="molecule type" value="Genomic_DNA"/>
</dbReference>
<evidence type="ECO:0000259" key="5">
    <source>
        <dbReference type="PROSITE" id="PS50893"/>
    </source>
</evidence>
<organism evidence="6 7">
    <name type="scientific">Candidatus Protochlamydia amoebophila</name>
    <dbReference type="NCBI Taxonomy" id="362787"/>
    <lineage>
        <taxon>Bacteria</taxon>
        <taxon>Pseudomonadati</taxon>
        <taxon>Chlamydiota</taxon>
        <taxon>Chlamydiia</taxon>
        <taxon>Parachlamydiales</taxon>
        <taxon>Parachlamydiaceae</taxon>
        <taxon>Candidatus Protochlamydia</taxon>
    </lineage>
</organism>
<dbReference type="GO" id="GO:0016887">
    <property type="term" value="F:ATP hydrolysis activity"/>
    <property type="evidence" value="ECO:0007669"/>
    <property type="project" value="InterPro"/>
</dbReference>
<dbReference type="InterPro" id="IPR027417">
    <property type="entry name" value="P-loop_NTPase"/>
</dbReference>
<keyword evidence="3 6" id="KW-0067">ATP-binding</keyword>
<comment type="caution">
    <text evidence="6">The sequence shown here is derived from an EMBL/GenBank/DDBJ whole genome shotgun (WGS) entry which is preliminary data.</text>
</comment>
<name>A0A0C1JJ07_9BACT</name>
<dbReference type="InterPro" id="IPR017871">
    <property type="entry name" value="ABC_transporter-like_CS"/>
</dbReference>
<dbReference type="Proteomes" id="UP000031465">
    <property type="component" value="Unassembled WGS sequence"/>
</dbReference>
<keyword evidence="2" id="KW-0547">Nucleotide-binding</keyword>
<evidence type="ECO:0000256" key="2">
    <source>
        <dbReference type="ARBA" id="ARBA00022741"/>
    </source>
</evidence>
<dbReference type="Pfam" id="PF00005">
    <property type="entry name" value="ABC_tran"/>
    <property type="match status" value="1"/>
</dbReference>
<dbReference type="GO" id="GO:0098796">
    <property type="term" value="C:membrane protein complex"/>
    <property type="evidence" value="ECO:0007669"/>
    <property type="project" value="UniProtKB-ARBA"/>
</dbReference>